<feature type="signal peptide" evidence="2">
    <location>
        <begin position="1"/>
        <end position="17"/>
    </location>
</feature>
<sequence>MIRTLKALVLTSSLLLAGGCASGSGDANFDAKIGSVKAGTPKSVVQRELGKPDEKKLAVAGATPAGLSPPTVQTGSRYETWTYLRGTKRFDIVMGGSTEHPGQWEVHSVSSRPADRAR</sequence>
<dbReference type="AlphaFoldDB" id="A0A7M2X3F1"/>
<evidence type="ECO:0000256" key="2">
    <source>
        <dbReference type="SAM" id="SignalP"/>
    </source>
</evidence>
<organism evidence="3 4">
    <name type="scientific">Humisphaera borealis</name>
    <dbReference type="NCBI Taxonomy" id="2807512"/>
    <lineage>
        <taxon>Bacteria</taxon>
        <taxon>Pseudomonadati</taxon>
        <taxon>Planctomycetota</taxon>
        <taxon>Phycisphaerae</taxon>
        <taxon>Tepidisphaerales</taxon>
        <taxon>Tepidisphaeraceae</taxon>
        <taxon>Humisphaera</taxon>
    </lineage>
</organism>
<evidence type="ECO:0000313" key="3">
    <source>
        <dbReference type="EMBL" id="QOV92288.1"/>
    </source>
</evidence>
<dbReference type="EMBL" id="CP063458">
    <property type="protein sequence ID" value="QOV92288.1"/>
    <property type="molecule type" value="Genomic_DNA"/>
</dbReference>
<accession>A0A7M2X3F1</accession>
<evidence type="ECO:0000256" key="1">
    <source>
        <dbReference type="SAM" id="MobiDB-lite"/>
    </source>
</evidence>
<keyword evidence="2" id="KW-0732">Signal</keyword>
<feature type="chain" id="PRO_5034743361" description="Lipoprotein SmpA/OmlA domain-containing protein" evidence="2">
    <location>
        <begin position="18"/>
        <end position="118"/>
    </location>
</feature>
<gene>
    <name evidence="3" type="ORF">IPV69_13390</name>
</gene>
<dbReference type="RefSeq" id="WP_206295623.1">
    <property type="nucleotide sequence ID" value="NZ_CP063458.1"/>
</dbReference>
<feature type="region of interest" description="Disordered" evidence="1">
    <location>
        <begin position="96"/>
        <end position="118"/>
    </location>
</feature>
<protein>
    <recommendedName>
        <fullName evidence="5">Lipoprotein SmpA/OmlA domain-containing protein</fullName>
    </recommendedName>
</protein>
<evidence type="ECO:0000313" key="4">
    <source>
        <dbReference type="Proteomes" id="UP000593765"/>
    </source>
</evidence>
<reference evidence="3 4" key="1">
    <citation type="submission" date="2020-10" db="EMBL/GenBank/DDBJ databases">
        <title>Wide distribution of Phycisphaera-like planctomycetes from WD2101 soil group in peatlands and genome analysis of the first cultivated representative.</title>
        <authorList>
            <person name="Dedysh S.N."/>
            <person name="Beletsky A.V."/>
            <person name="Ivanova A."/>
            <person name="Kulichevskaya I.S."/>
            <person name="Suzina N.E."/>
            <person name="Philippov D.A."/>
            <person name="Rakitin A.L."/>
            <person name="Mardanov A.V."/>
            <person name="Ravin N.V."/>
        </authorList>
    </citation>
    <scope>NUCLEOTIDE SEQUENCE [LARGE SCALE GENOMIC DNA]</scope>
    <source>
        <strain evidence="3 4">M1803</strain>
    </source>
</reference>
<dbReference type="Proteomes" id="UP000593765">
    <property type="component" value="Chromosome"/>
</dbReference>
<dbReference type="KEGG" id="hbs:IPV69_13390"/>
<keyword evidence="4" id="KW-1185">Reference proteome</keyword>
<evidence type="ECO:0008006" key="5">
    <source>
        <dbReference type="Google" id="ProtNLM"/>
    </source>
</evidence>
<name>A0A7M2X3F1_9BACT</name>
<dbReference type="PROSITE" id="PS51257">
    <property type="entry name" value="PROKAR_LIPOPROTEIN"/>
    <property type="match status" value="1"/>
</dbReference>
<proteinExistence type="predicted"/>